<organism evidence="1 2">
    <name type="scientific">Amycolatopsis endophytica</name>
    <dbReference type="NCBI Taxonomy" id="860233"/>
    <lineage>
        <taxon>Bacteria</taxon>
        <taxon>Bacillati</taxon>
        <taxon>Actinomycetota</taxon>
        <taxon>Actinomycetes</taxon>
        <taxon>Pseudonocardiales</taxon>
        <taxon>Pseudonocardiaceae</taxon>
        <taxon>Amycolatopsis</taxon>
    </lineage>
</organism>
<evidence type="ECO:0000313" key="1">
    <source>
        <dbReference type="EMBL" id="NYI87298.1"/>
    </source>
</evidence>
<evidence type="ECO:0000313" key="2">
    <source>
        <dbReference type="Proteomes" id="UP000549616"/>
    </source>
</evidence>
<dbReference type="EMBL" id="JACCFK010000001">
    <property type="protein sequence ID" value="NYI87298.1"/>
    <property type="molecule type" value="Genomic_DNA"/>
</dbReference>
<dbReference type="AlphaFoldDB" id="A0A853AX91"/>
<protein>
    <submittedName>
        <fullName evidence="1">Uncharacterized protein</fullName>
    </submittedName>
</protein>
<dbReference type="RefSeq" id="WP_179771713.1">
    <property type="nucleotide sequence ID" value="NZ_JACCFK010000001.1"/>
</dbReference>
<proteinExistence type="predicted"/>
<name>A0A853AX91_9PSEU</name>
<accession>A0A853AX91</accession>
<keyword evidence="2" id="KW-1185">Reference proteome</keyword>
<gene>
    <name evidence="1" type="ORF">HNR02_000621</name>
</gene>
<sequence>MPYAVWLEMTAPEPIADAAAGAQLPGLIVDLLKAGWDVPAVPWLDHEDDPSLADEDDTDDGPGLLDMRVVGYRDGAMIGLAVDTDVLEIATAIGASLGRHLADAAPALLGWTTESLRAVKLAAPDADGDWLPPLPEDGPRFSVAEHLRDDLLGMAAQFLIAGAVRELHDPTGESRYTPEAVDAADLVAGAEQHPWGRELAGELGTLLIAAGRHEAVSGTRRSLTPHGGGDSALAQQLLEAIRAEIDQPAIGYDDDRMRGHVLVEDFMERHDLQWNRRSDDLDDDADERRSREQLRALLWSGLRVLATLTHDLADHAESPWLWLAKLECDDLSPAVGVLAELDDERLAMAAEDDDEELAAAAEAHVLVRAALLRPDLLDGPTLNEPGSPFSDITVTAGPLHHVVHHALITLGADAIAKAADVKKQSRIAGLLLPPLRAIEALREDDDGPDGDPYSDLYLVLEHLLPPSGSASQRVRQARDVLSLITAAAAAQPDTPARIARELFLDPAATACVLLSTDDENRTVQRLRSYILIAATALDPAVAGSFAADLPALRSNDPRDEPALRNEINIWWSRTVEVLRRLPALLREQPPCPDPGAALFKSAVADEGEPAGALDGLPTTHAAIAVAQAISAISIALDDPDFPAEILR</sequence>
<reference evidence="1 2" key="1">
    <citation type="submission" date="2020-07" db="EMBL/GenBank/DDBJ databases">
        <title>Sequencing the genomes of 1000 actinobacteria strains.</title>
        <authorList>
            <person name="Klenk H.-P."/>
        </authorList>
    </citation>
    <scope>NUCLEOTIDE SEQUENCE [LARGE SCALE GENOMIC DNA]</scope>
    <source>
        <strain evidence="1 2">DSM 104006</strain>
    </source>
</reference>
<comment type="caution">
    <text evidence="1">The sequence shown here is derived from an EMBL/GenBank/DDBJ whole genome shotgun (WGS) entry which is preliminary data.</text>
</comment>
<dbReference type="Proteomes" id="UP000549616">
    <property type="component" value="Unassembled WGS sequence"/>
</dbReference>